<evidence type="ECO:0000313" key="2">
    <source>
        <dbReference type="Proteomes" id="UP000634136"/>
    </source>
</evidence>
<dbReference type="EMBL" id="JAAIUW010000012">
    <property type="protein sequence ID" value="KAF7807760.1"/>
    <property type="molecule type" value="Genomic_DNA"/>
</dbReference>
<evidence type="ECO:0000313" key="1">
    <source>
        <dbReference type="EMBL" id="KAF7807760.1"/>
    </source>
</evidence>
<sequence length="232" mass="27029">MVGRDLLKEGMRKSIGNGQSTWIWKDTMGCLRSANYPYNPKSECVRIGVEKVCELMNAEGDGWNEEEGDKWIWENDRSGIYTVKSGYKSAMLETWSQFDFSLDINAKATSRFWKRVWKLPILSRRNKKKFENEVIMVEGLLAKVERSMDEIQSPVLNDDLNRTTLTLTWEMPQQDDSHRLFTWLIGLVEYWIVYNSTVQTGLMEIEKDIISITTTCPKMLEEQEFDISVADQ</sequence>
<keyword evidence="2" id="KW-1185">Reference proteome</keyword>
<name>A0A834SNM5_9FABA</name>
<proteinExistence type="predicted"/>
<accession>A0A834SNM5</accession>
<dbReference type="OrthoDB" id="1938246at2759"/>
<protein>
    <submittedName>
        <fullName evidence="1">Ribonuclease H</fullName>
    </submittedName>
</protein>
<comment type="caution">
    <text evidence="1">The sequence shown here is derived from an EMBL/GenBank/DDBJ whole genome shotgun (WGS) entry which is preliminary data.</text>
</comment>
<organism evidence="1 2">
    <name type="scientific">Senna tora</name>
    <dbReference type="NCBI Taxonomy" id="362788"/>
    <lineage>
        <taxon>Eukaryota</taxon>
        <taxon>Viridiplantae</taxon>
        <taxon>Streptophyta</taxon>
        <taxon>Embryophyta</taxon>
        <taxon>Tracheophyta</taxon>
        <taxon>Spermatophyta</taxon>
        <taxon>Magnoliopsida</taxon>
        <taxon>eudicotyledons</taxon>
        <taxon>Gunneridae</taxon>
        <taxon>Pentapetalae</taxon>
        <taxon>rosids</taxon>
        <taxon>fabids</taxon>
        <taxon>Fabales</taxon>
        <taxon>Fabaceae</taxon>
        <taxon>Caesalpinioideae</taxon>
        <taxon>Cassia clade</taxon>
        <taxon>Senna</taxon>
    </lineage>
</organism>
<gene>
    <name evidence="1" type="ORF">G2W53_039921</name>
</gene>
<dbReference type="AlphaFoldDB" id="A0A834SNM5"/>
<reference evidence="1" key="1">
    <citation type="submission" date="2020-09" db="EMBL/GenBank/DDBJ databases">
        <title>Genome-Enabled Discovery of Anthraquinone Biosynthesis in Senna tora.</title>
        <authorList>
            <person name="Kang S.-H."/>
            <person name="Pandey R.P."/>
            <person name="Lee C.-M."/>
            <person name="Sim J.-S."/>
            <person name="Jeong J.-T."/>
            <person name="Choi B.-S."/>
            <person name="Jung M."/>
            <person name="Ginzburg D."/>
            <person name="Zhao K."/>
            <person name="Won S.Y."/>
            <person name="Oh T.-J."/>
            <person name="Yu Y."/>
            <person name="Kim N.-H."/>
            <person name="Lee O.R."/>
            <person name="Lee T.-H."/>
            <person name="Bashyal P."/>
            <person name="Kim T.-S."/>
            <person name="Lee W.-H."/>
            <person name="Kawkins C."/>
            <person name="Kim C.-K."/>
            <person name="Kim J.S."/>
            <person name="Ahn B.O."/>
            <person name="Rhee S.Y."/>
            <person name="Sohng J.K."/>
        </authorList>
    </citation>
    <scope>NUCLEOTIDE SEQUENCE</scope>
    <source>
        <tissue evidence="1">Leaf</tissue>
    </source>
</reference>
<dbReference type="Proteomes" id="UP000634136">
    <property type="component" value="Unassembled WGS sequence"/>
</dbReference>